<evidence type="ECO:0000256" key="4">
    <source>
        <dbReference type="ARBA" id="ARBA00022980"/>
    </source>
</evidence>
<evidence type="ECO:0000256" key="2">
    <source>
        <dbReference type="ARBA" id="ARBA00022730"/>
    </source>
</evidence>
<evidence type="ECO:0000256" key="6">
    <source>
        <dbReference type="ARBA" id="ARBA00035136"/>
    </source>
</evidence>
<protein>
    <recommendedName>
        <fullName evidence="6 7">Small ribosomal subunit protein bS20</fullName>
    </recommendedName>
</protein>
<comment type="caution">
    <text evidence="9">The sequence shown here is derived from an EMBL/GenBank/DDBJ whole genome shotgun (WGS) entry which is preliminary data.</text>
</comment>
<comment type="function">
    <text evidence="7">Binds directly to 16S ribosomal RNA.</text>
</comment>
<dbReference type="SUPFAM" id="SSF46992">
    <property type="entry name" value="Ribosomal protein S20"/>
    <property type="match status" value="1"/>
</dbReference>
<dbReference type="Pfam" id="PF01649">
    <property type="entry name" value="Ribosomal_S20p"/>
    <property type="match status" value="1"/>
</dbReference>
<evidence type="ECO:0000256" key="5">
    <source>
        <dbReference type="ARBA" id="ARBA00023274"/>
    </source>
</evidence>
<organism evidence="9 10">
    <name type="scientific">Deinococcus aluminii</name>
    <dbReference type="NCBI Taxonomy" id="1656885"/>
    <lineage>
        <taxon>Bacteria</taxon>
        <taxon>Thermotogati</taxon>
        <taxon>Deinococcota</taxon>
        <taxon>Deinococci</taxon>
        <taxon>Deinococcales</taxon>
        <taxon>Deinococcaceae</taxon>
        <taxon>Deinococcus</taxon>
    </lineage>
</organism>
<evidence type="ECO:0000256" key="7">
    <source>
        <dbReference type="HAMAP-Rule" id="MF_00500"/>
    </source>
</evidence>
<dbReference type="EMBL" id="BAABRV010000001">
    <property type="protein sequence ID" value="GAA5531908.1"/>
    <property type="molecule type" value="Genomic_DNA"/>
</dbReference>
<feature type="region of interest" description="Disordered" evidence="8">
    <location>
        <begin position="1"/>
        <end position="38"/>
    </location>
</feature>
<keyword evidence="2 7" id="KW-0699">rRNA-binding</keyword>
<evidence type="ECO:0000256" key="8">
    <source>
        <dbReference type="SAM" id="MobiDB-lite"/>
    </source>
</evidence>
<evidence type="ECO:0000313" key="10">
    <source>
        <dbReference type="Proteomes" id="UP001404956"/>
    </source>
</evidence>
<feature type="compositionally biased region" description="Basic residues" evidence="8">
    <location>
        <begin position="15"/>
        <end position="38"/>
    </location>
</feature>
<evidence type="ECO:0000256" key="3">
    <source>
        <dbReference type="ARBA" id="ARBA00022884"/>
    </source>
</evidence>
<dbReference type="PANTHER" id="PTHR33398:SF1">
    <property type="entry name" value="SMALL RIBOSOMAL SUBUNIT PROTEIN BS20C"/>
    <property type="match status" value="1"/>
</dbReference>
<keyword evidence="3 7" id="KW-0694">RNA-binding</keyword>
<accession>A0ABP9XBC8</accession>
<dbReference type="NCBIfam" id="TIGR00029">
    <property type="entry name" value="S20"/>
    <property type="match status" value="1"/>
</dbReference>
<dbReference type="HAMAP" id="MF_00500">
    <property type="entry name" value="Ribosomal_bS20"/>
    <property type="match status" value="1"/>
</dbReference>
<proteinExistence type="inferred from homology"/>
<dbReference type="Proteomes" id="UP001404956">
    <property type="component" value="Unassembled WGS sequence"/>
</dbReference>
<gene>
    <name evidence="7" type="primary">rpsT</name>
    <name evidence="9" type="ORF">Dalu01_00283</name>
</gene>
<dbReference type="InterPro" id="IPR002583">
    <property type="entry name" value="Ribosomal_bS20"/>
</dbReference>
<name>A0ABP9XBC8_9DEIO</name>
<reference evidence="9 10" key="1">
    <citation type="submission" date="2024-02" db="EMBL/GenBank/DDBJ databases">
        <title>Deinococcus aluminii NBRC 112889.</title>
        <authorList>
            <person name="Ichikawa N."/>
            <person name="Katano-Makiyama Y."/>
            <person name="Hidaka K."/>
        </authorList>
    </citation>
    <scope>NUCLEOTIDE SEQUENCE [LARGE SCALE GENOMIC DNA]</scope>
    <source>
        <strain evidence="9 10">NBRC 112889</strain>
    </source>
</reference>
<keyword evidence="4 7" id="KW-0689">Ribosomal protein</keyword>
<evidence type="ECO:0000256" key="1">
    <source>
        <dbReference type="ARBA" id="ARBA00007634"/>
    </source>
</evidence>
<feature type="compositionally biased region" description="Low complexity" evidence="8">
    <location>
        <begin position="94"/>
        <end position="109"/>
    </location>
</feature>
<dbReference type="Gene3D" id="1.20.58.110">
    <property type="entry name" value="Ribosomal protein S20"/>
    <property type="match status" value="1"/>
</dbReference>
<sequence>MGTAPRKWEKERHNMALRHKSAQKRHRQSLKRRLINRSRKSTIKTFSKKAVAAVQTGAENATELHRKAESLIDKAAKGSTLHKNTAARKKSRLAKALNKARAAQAEQQA</sequence>
<keyword evidence="10" id="KW-1185">Reference proteome</keyword>
<comment type="similarity">
    <text evidence="1 7">Belongs to the bacterial ribosomal protein bS20 family.</text>
</comment>
<feature type="region of interest" description="Disordered" evidence="8">
    <location>
        <begin position="79"/>
        <end position="109"/>
    </location>
</feature>
<keyword evidence="5 7" id="KW-0687">Ribonucleoprotein</keyword>
<evidence type="ECO:0000313" key="9">
    <source>
        <dbReference type="EMBL" id="GAA5531908.1"/>
    </source>
</evidence>
<feature type="compositionally biased region" description="Basic and acidic residues" evidence="8">
    <location>
        <begin position="1"/>
        <end position="14"/>
    </location>
</feature>
<dbReference type="PANTHER" id="PTHR33398">
    <property type="entry name" value="30S RIBOSOMAL PROTEIN S20"/>
    <property type="match status" value="1"/>
</dbReference>
<dbReference type="InterPro" id="IPR036510">
    <property type="entry name" value="Ribosomal_bS20_sf"/>
</dbReference>